<dbReference type="Proteomes" id="UP001308005">
    <property type="component" value="Unassembled WGS sequence"/>
</dbReference>
<sequence>MDIGALVNMSSSLGAGGLQQLPTASMSDVKRFDDILKHGTSEEVNPSKVETPILQLNKAEGSESVDFKTLLINKAADIDAGYHDMLSRFDNMPRFTDYLAQSNSSQSDMRTYPAVSADKDFAQTLQDNVKSTRETLSASSDYQRMLTRWGANMQMWDSKMHIVTAAVSLVSQGFKTLFRAAG</sequence>
<proteinExistence type="predicted"/>
<accession>A0ABU6CTC7</accession>
<protein>
    <submittedName>
        <fullName evidence="1">Uncharacterized protein</fullName>
    </submittedName>
</protein>
<gene>
    <name evidence="1" type="ORF">VSS37_00330</name>
</gene>
<evidence type="ECO:0000313" key="2">
    <source>
        <dbReference type="Proteomes" id="UP001308005"/>
    </source>
</evidence>
<name>A0ABU6CTC7_9GAMM</name>
<dbReference type="RefSeq" id="WP_324692608.1">
    <property type="nucleotide sequence ID" value="NZ_JAYMYJ010000004.1"/>
</dbReference>
<dbReference type="EMBL" id="JAYMYJ010000004">
    <property type="protein sequence ID" value="MEB4589414.1"/>
    <property type="molecule type" value="Genomic_DNA"/>
</dbReference>
<evidence type="ECO:0000313" key="1">
    <source>
        <dbReference type="EMBL" id="MEB4589414.1"/>
    </source>
</evidence>
<keyword evidence="2" id="KW-1185">Reference proteome</keyword>
<comment type="caution">
    <text evidence="1">The sequence shown here is derived from an EMBL/GenBank/DDBJ whole genome shotgun (WGS) entry which is preliminary data.</text>
</comment>
<reference evidence="2" key="1">
    <citation type="submission" date="2023-07" db="EMBL/GenBank/DDBJ databases">
        <title>The carbon used by Thiothrix.</title>
        <authorList>
            <person name="Chen L."/>
        </authorList>
    </citation>
    <scope>NUCLEOTIDE SEQUENCE [LARGE SCALE GENOMIC DNA]</scope>
</reference>
<organism evidence="1 2">
    <name type="scientific">Candidatus Thiothrix phosphatis</name>
    <dbReference type="NCBI Taxonomy" id="3112415"/>
    <lineage>
        <taxon>Bacteria</taxon>
        <taxon>Pseudomonadati</taxon>
        <taxon>Pseudomonadota</taxon>
        <taxon>Gammaproteobacteria</taxon>
        <taxon>Thiotrichales</taxon>
        <taxon>Thiotrichaceae</taxon>
        <taxon>Thiothrix</taxon>
    </lineage>
</organism>